<evidence type="ECO:0000313" key="3">
    <source>
        <dbReference type="EMBL" id="ALU28521.1"/>
    </source>
</evidence>
<dbReference type="OrthoDB" id="44091at2157"/>
<reference evidence="5 6" key="1">
    <citation type="submission" date="2015-12" db="EMBL/GenBank/DDBJ databases">
        <title>A stable core within a dynamic pangenome in Sulfolobus acidocaldarius.</title>
        <authorList>
            <person name="Anderson R."/>
            <person name="Kouris A."/>
            <person name="Seward C."/>
            <person name="Campbell K."/>
            <person name="Whitaker R."/>
        </authorList>
    </citation>
    <scope>NUCLEOTIDE SEQUENCE [LARGE SCALE GENOMIC DNA]</scope>
    <source>
        <strain evidence="3 6">GG12-C01-09</strain>
        <strain evidence="4 5">NG05B_CO5_07</strain>
    </source>
</reference>
<keyword evidence="1 2" id="KW-0378">Hydrolase</keyword>
<dbReference type="NCBIfam" id="TIGR02258">
    <property type="entry name" value="2_5_ligase"/>
    <property type="match status" value="1"/>
</dbReference>
<proteinExistence type="inferred from homology"/>
<protein>
    <recommendedName>
        <fullName evidence="2">RNA 2',3'-cyclic phosphodiesterase</fullName>
        <shortName evidence="2">RNA 2',3'-CPDase</shortName>
        <ecNumber evidence="2">3.1.4.58</ecNumber>
    </recommendedName>
</protein>
<accession>A0A0U3FTT1</accession>
<dbReference type="GO" id="GO:0016874">
    <property type="term" value="F:ligase activity"/>
    <property type="evidence" value="ECO:0007669"/>
    <property type="project" value="UniProtKB-KW"/>
</dbReference>
<keyword evidence="4" id="KW-0436">Ligase</keyword>
<feature type="short sequence motif" description="HXTX 2" evidence="2">
    <location>
        <begin position="125"/>
        <end position="128"/>
    </location>
</feature>
<dbReference type="EC" id="3.1.4.58" evidence="2"/>
<evidence type="ECO:0000313" key="5">
    <source>
        <dbReference type="Proteomes" id="UP000060043"/>
    </source>
</evidence>
<sequence>MLRLFTGINVPNYEKINELMQAISRTGADIKLVEPWNIHITLVFIGEVHENKLELIKDGLKRISFNKFKVRLHGTGAFPSLGKPRVVWVGIDEGAIELRMIRGSIYKELVNRGIRPDEEKEFSPHLTIGRVRGPRNMQNLIQVINEYQGTDFGEFTVEKFTLYKSTLTQKGPIYEPLLEVESNVSGGESFRTNKT</sequence>
<dbReference type="OMA" id="NYIRVIW"/>
<evidence type="ECO:0000256" key="2">
    <source>
        <dbReference type="HAMAP-Rule" id="MF_01940"/>
    </source>
</evidence>
<dbReference type="Gene3D" id="3.90.1140.10">
    <property type="entry name" value="Cyclic phosphodiesterase"/>
    <property type="match status" value="1"/>
</dbReference>
<evidence type="ECO:0000256" key="1">
    <source>
        <dbReference type="ARBA" id="ARBA00022801"/>
    </source>
</evidence>
<dbReference type="PaxDb" id="1435377-SUSAZ_06145"/>
<dbReference type="Proteomes" id="UP000065473">
    <property type="component" value="Chromosome"/>
</dbReference>
<dbReference type="EMBL" id="CP013695">
    <property type="protein sequence ID" value="ALU31230.1"/>
    <property type="molecule type" value="Genomic_DNA"/>
</dbReference>
<feature type="active site" description="Proton donor" evidence="2">
    <location>
        <position position="39"/>
    </location>
</feature>
<dbReference type="Proteomes" id="UP000060043">
    <property type="component" value="Chromosome"/>
</dbReference>
<feature type="short sequence motif" description="HXTX 1" evidence="2">
    <location>
        <begin position="39"/>
        <end position="42"/>
    </location>
</feature>
<comment type="similarity">
    <text evidence="2">Belongs to the 2H phosphoesterase superfamily. ThpR family.</text>
</comment>
<evidence type="ECO:0000313" key="6">
    <source>
        <dbReference type="Proteomes" id="UP000065473"/>
    </source>
</evidence>
<dbReference type="Pfam" id="PF13563">
    <property type="entry name" value="2_5_RNA_ligase2"/>
    <property type="match status" value="1"/>
</dbReference>
<dbReference type="RefSeq" id="WP_011278131.1">
    <property type="nucleotide sequence ID" value="NZ_BHWZ01000003.1"/>
</dbReference>
<dbReference type="SUPFAM" id="SSF55144">
    <property type="entry name" value="LigT-like"/>
    <property type="match status" value="1"/>
</dbReference>
<dbReference type="HAMAP" id="MF_01940">
    <property type="entry name" value="RNA_CPDase"/>
    <property type="match status" value="1"/>
</dbReference>
<name>A0A0U3FTT1_9CREN</name>
<dbReference type="GO" id="GO:0004113">
    <property type="term" value="F:2',3'-cyclic-nucleotide 3'-phosphodiesterase activity"/>
    <property type="evidence" value="ECO:0007669"/>
    <property type="project" value="InterPro"/>
</dbReference>
<evidence type="ECO:0000313" key="4">
    <source>
        <dbReference type="EMBL" id="ALU31230.1"/>
    </source>
</evidence>
<dbReference type="InterPro" id="IPR004175">
    <property type="entry name" value="RNA_CPDase"/>
</dbReference>
<dbReference type="GeneID" id="14551792"/>
<feature type="active site" description="Proton acceptor" evidence="2">
    <location>
        <position position="125"/>
    </location>
</feature>
<dbReference type="STRING" id="1435377.SUSAZ_06145"/>
<comment type="catalytic activity">
    <reaction evidence="2">
        <text>a 3'-end 2',3'-cyclophospho-ribonucleotide-RNA + H2O = a 3'-end 2'-phospho-ribonucleotide-RNA + H(+)</text>
        <dbReference type="Rhea" id="RHEA:11828"/>
        <dbReference type="Rhea" id="RHEA-COMP:10464"/>
        <dbReference type="Rhea" id="RHEA-COMP:17353"/>
        <dbReference type="ChEBI" id="CHEBI:15377"/>
        <dbReference type="ChEBI" id="CHEBI:15378"/>
        <dbReference type="ChEBI" id="CHEBI:83064"/>
        <dbReference type="ChEBI" id="CHEBI:173113"/>
        <dbReference type="EC" id="3.1.4.58"/>
    </reaction>
</comment>
<dbReference type="PANTHER" id="PTHR35561">
    <property type="entry name" value="RNA 2',3'-CYCLIC PHOSPHODIESTERASE"/>
    <property type="match status" value="1"/>
</dbReference>
<comment type="function">
    <text evidence="2">Hydrolyzes RNA 2',3'-cyclic phosphodiester to an RNA 2'-phosphomonoester.</text>
</comment>
<gene>
    <name evidence="3" type="ORF">ATY89_00065</name>
    <name evidence="4" type="ORF">ATZ20_03110</name>
</gene>
<dbReference type="GO" id="GO:0008664">
    <property type="term" value="F:RNA 2',3'-cyclic 3'-phosphodiesterase activity"/>
    <property type="evidence" value="ECO:0007669"/>
    <property type="project" value="UniProtKB-EC"/>
</dbReference>
<organism evidence="4 5">
    <name type="scientific">Sulfolobus acidocaldarius</name>
    <dbReference type="NCBI Taxonomy" id="2285"/>
    <lineage>
        <taxon>Archaea</taxon>
        <taxon>Thermoproteota</taxon>
        <taxon>Thermoprotei</taxon>
        <taxon>Sulfolobales</taxon>
        <taxon>Sulfolobaceae</taxon>
        <taxon>Sulfolobus</taxon>
    </lineage>
</organism>
<dbReference type="PANTHER" id="PTHR35561:SF1">
    <property type="entry name" value="RNA 2',3'-CYCLIC PHOSPHODIESTERASE"/>
    <property type="match status" value="1"/>
</dbReference>
<dbReference type="EMBL" id="CP013694">
    <property type="protein sequence ID" value="ALU28521.1"/>
    <property type="molecule type" value="Genomic_DNA"/>
</dbReference>
<dbReference type="InterPro" id="IPR009097">
    <property type="entry name" value="Cyclic_Pdiesterase"/>
</dbReference>
<dbReference type="AlphaFoldDB" id="A0A0U3FTT1"/>